<dbReference type="AlphaFoldDB" id="A0A4Y8LP42"/>
<dbReference type="Proteomes" id="UP000297776">
    <property type="component" value="Unassembled WGS sequence"/>
</dbReference>
<keyword evidence="1" id="KW-1133">Transmembrane helix</keyword>
<dbReference type="OrthoDB" id="2444741at2"/>
<name>A0A4Y8LP42_9BACL</name>
<feature type="transmembrane region" description="Helical" evidence="1">
    <location>
        <begin position="156"/>
        <end position="173"/>
    </location>
</feature>
<dbReference type="RefSeq" id="WP_134378386.1">
    <property type="nucleotide sequence ID" value="NZ_SORX01000001.1"/>
</dbReference>
<comment type="caution">
    <text evidence="2">The sequence shown here is derived from an EMBL/GenBank/DDBJ whole genome shotgun (WGS) entry which is preliminary data.</text>
</comment>
<protein>
    <submittedName>
        <fullName evidence="2">Uncharacterized protein</fullName>
    </submittedName>
</protein>
<evidence type="ECO:0000256" key="1">
    <source>
        <dbReference type="SAM" id="Phobius"/>
    </source>
</evidence>
<keyword evidence="3" id="KW-1185">Reference proteome</keyword>
<reference evidence="2 3" key="1">
    <citation type="submission" date="2019-03" db="EMBL/GenBank/DDBJ databases">
        <authorList>
            <person name="Yang Y."/>
        </authorList>
    </citation>
    <scope>NUCLEOTIDE SEQUENCE [LARGE SCALE GENOMIC DNA]</scope>
    <source>
        <strain evidence="2 3">ASL-1</strain>
    </source>
</reference>
<gene>
    <name evidence="2" type="ORF">E2626_00070</name>
</gene>
<sequence>MLYDEKQLNDFLFAAGLPLQERAKIIREVLDLPKDKRIPAMVKKGKDVPALHRSDVFNHIEDEEVWLELSKLDMRDRVAVLLPYFEETAVFEEESFQLLKERIESKLGYRITSEQLDQMVQMMVSEVRKRSHEPLPAAEEDEAVEPVKSRTQVSKWIWVAAGFFVIVTGILLVQNPGQQEGGSTIVPTESEGSLEEEMSSLNQAVDQEIESLSEELGLSTEAVWQLEFVSNVLSQVNSIEEYIEYAESEEERSSALSEIRRTEQLISSRLMRPISRLDDAASRISASTTYGILEVNDSLLSRFTYDASGMIELYENALSVYDEQLTELDTQLSDFTFSEDVQRLIEKIESNGFEVTILPDQQEFDVNYGEESIDRAMNGFLVNEYLDIIQEQKKQPYIQDDGETAYTYEQQAVKLFQTEELLVRSAGTETLSSELLYHHTELFQYFLRDITDESGQLRSEVKELWEALISEDHQQKYTVARYIKSIYEAFEQNDFYISEEVRKVRDRYTVVPVSYRIRKADAYFPLSESMRAKYNMITAFKEEQDINFLLPKEAALIYVNSLVLNNQEATAQITVPETFGNADKSNWTGTSMQANEITSIQTEYENGKAIVTFSGENFEEHQIIMQEINGVWKAEFDPEHLEWF</sequence>
<dbReference type="EMBL" id="SORX01000001">
    <property type="protein sequence ID" value="TFE03761.1"/>
    <property type="molecule type" value="Genomic_DNA"/>
</dbReference>
<keyword evidence="1" id="KW-0472">Membrane</keyword>
<evidence type="ECO:0000313" key="2">
    <source>
        <dbReference type="EMBL" id="TFE03761.1"/>
    </source>
</evidence>
<keyword evidence="1" id="KW-0812">Transmembrane</keyword>
<evidence type="ECO:0000313" key="3">
    <source>
        <dbReference type="Proteomes" id="UP000297776"/>
    </source>
</evidence>
<accession>A0A4Y8LP42</accession>
<proteinExistence type="predicted"/>
<organism evidence="2 3">
    <name type="scientific">Jeotgalibacillus salarius</name>
    <dbReference type="NCBI Taxonomy" id="546023"/>
    <lineage>
        <taxon>Bacteria</taxon>
        <taxon>Bacillati</taxon>
        <taxon>Bacillota</taxon>
        <taxon>Bacilli</taxon>
        <taxon>Bacillales</taxon>
        <taxon>Caryophanaceae</taxon>
        <taxon>Jeotgalibacillus</taxon>
    </lineage>
</organism>